<dbReference type="InterPro" id="IPR036513">
    <property type="entry name" value="STAS_dom_sf"/>
</dbReference>
<evidence type="ECO:0000256" key="1">
    <source>
        <dbReference type="ARBA" id="ARBA00009013"/>
    </source>
</evidence>
<proteinExistence type="inferred from homology"/>
<protein>
    <recommendedName>
        <fullName evidence="2">Anti-sigma factor antagonist</fullName>
    </recommendedName>
</protein>
<dbReference type="PANTHER" id="PTHR33495:SF2">
    <property type="entry name" value="ANTI-SIGMA FACTOR ANTAGONIST TM_1081-RELATED"/>
    <property type="match status" value="1"/>
</dbReference>
<dbReference type="PANTHER" id="PTHR33495">
    <property type="entry name" value="ANTI-SIGMA FACTOR ANTAGONIST TM_1081-RELATED-RELATED"/>
    <property type="match status" value="1"/>
</dbReference>
<dbReference type="GO" id="GO:0043856">
    <property type="term" value="F:anti-sigma factor antagonist activity"/>
    <property type="evidence" value="ECO:0007669"/>
    <property type="project" value="InterPro"/>
</dbReference>
<dbReference type="Pfam" id="PF01740">
    <property type="entry name" value="STAS"/>
    <property type="match status" value="1"/>
</dbReference>
<dbReference type="CDD" id="cd07043">
    <property type="entry name" value="STAS_anti-anti-sigma_factors"/>
    <property type="match status" value="1"/>
</dbReference>
<reference evidence="4" key="2">
    <citation type="journal article" date="2022" name="Microbiol. Resour. Announc.">
        <title>Metagenome Sequencing to Explore Phylogenomics of Terrestrial Cyanobacteria.</title>
        <authorList>
            <person name="Ward R.D."/>
            <person name="Stajich J.E."/>
            <person name="Johansen J.R."/>
            <person name="Huntemann M."/>
            <person name="Clum A."/>
            <person name="Foster B."/>
            <person name="Foster B."/>
            <person name="Roux S."/>
            <person name="Palaniappan K."/>
            <person name="Varghese N."/>
            <person name="Mukherjee S."/>
            <person name="Reddy T.B.K."/>
            <person name="Daum C."/>
            <person name="Copeland A."/>
            <person name="Chen I.A."/>
            <person name="Ivanova N.N."/>
            <person name="Kyrpides N.C."/>
            <person name="Shapiro N."/>
            <person name="Eloe-Fadrosh E.A."/>
            <person name="Pietrasiak N."/>
        </authorList>
    </citation>
    <scope>NUCLEOTIDE SEQUENCE</scope>
    <source>
        <strain evidence="4">CPER-KK1</strain>
    </source>
</reference>
<organism evidence="4 5">
    <name type="scientific">Symplocastrum torsivum CPER-KK1</name>
    <dbReference type="NCBI Taxonomy" id="450513"/>
    <lineage>
        <taxon>Bacteria</taxon>
        <taxon>Bacillati</taxon>
        <taxon>Cyanobacteriota</taxon>
        <taxon>Cyanophyceae</taxon>
        <taxon>Oscillatoriophycideae</taxon>
        <taxon>Oscillatoriales</taxon>
        <taxon>Microcoleaceae</taxon>
        <taxon>Symplocastrum</taxon>
    </lineage>
</organism>
<comment type="caution">
    <text evidence="4">The sequence shown here is derived from an EMBL/GenBank/DDBJ whole genome shotgun (WGS) entry which is preliminary data.</text>
</comment>
<dbReference type="SUPFAM" id="SSF52091">
    <property type="entry name" value="SpoIIaa-like"/>
    <property type="match status" value="1"/>
</dbReference>
<dbReference type="NCBIfam" id="TIGR00377">
    <property type="entry name" value="ant_ant_sig"/>
    <property type="match status" value="1"/>
</dbReference>
<dbReference type="Gene3D" id="3.30.750.24">
    <property type="entry name" value="STAS domain"/>
    <property type="match status" value="1"/>
</dbReference>
<gene>
    <name evidence="4" type="ORF">KME25_16915</name>
</gene>
<reference evidence="4" key="1">
    <citation type="submission" date="2021-05" db="EMBL/GenBank/DDBJ databases">
        <authorList>
            <person name="Pietrasiak N."/>
            <person name="Ward R."/>
            <person name="Stajich J.E."/>
            <person name="Kurbessoian T."/>
        </authorList>
    </citation>
    <scope>NUCLEOTIDE SEQUENCE</scope>
    <source>
        <strain evidence="4">CPER-KK1</strain>
    </source>
</reference>
<evidence type="ECO:0000256" key="2">
    <source>
        <dbReference type="RuleBase" id="RU003749"/>
    </source>
</evidence>
<evidence type="ECO:0000259" key="3">
    <source>
        <dbReference type="PROSITE" id="PS50801"/>
    </source>
</evidence>
<feature type="domain" description="STAS" evidence="3">
    <location>
        <begin position="10"/>
        <end position="121"/>
    </location>
</feature>
<evidence type="ECO:0000313" key="5">
    <source>
        <dbReference type="Proteomes" id="UP000753908"/>
    </source>
</evidence>
<dbReference type="Proteomes" id="UP000753908">
    <property type="component" value="Unassembled WGS sequence"/>
</dbReference>
<comment type="similarity">
    <text evidence="1 2">Belongs to the anti-sigma-factor antagonist family.</text>
</comment>
<name>A0A951PML1_9CYAN</name>
<accession>A0A951PML1</accession>
<evidence type="ECO:0000313" key="4">
    <source>
        <dbReference type="EMBL" id="MBW4546108.1"/>
    </source>
</evidence>
<sequence length="133" mass="14561">MALTFMNSQLTVIQPSGHVNAANAVEFQQQLTTAVSSGERPVLVDMHRVESIDSAGLMALVSAFRLAQSRKQRFGLCCLAPSIRIIFELTQLDEAFEIFESRDAFTATLEQKIIDKALEDLAASSLRSGMLIA</sequence>
<dbReference type="PROSITE" id="PS50801">
    <property type="entry name" value="STAS"/>
    <property type="match status" value="1"/>
</dbReference>
<dbReference type="AlphaFoldDB" id="A0A951PML1"/>
<dbReference type="EMBL" id="JAHHIF010000021">
    <property type="protein sequence ID" value="MBW4546108.1"/>
    <property type="molecule type" value="Genomic_DNA"/>
</dbReference>
<dbReference type="InterPro" id="IPR003658">
    <property type="entry name" value="Anti-sigma_ant"/>
</dbReference>
<dbReference type="InterPro" id="IPR002645">
    <property type="entry name" value="STAS_dom"/>
</dbReference>